<comment type="similarity">
    <text evidence="2">Belongs to the RmuC family.</text>
</comment>
<evidence type="ECO:0000313" key="6">
    <source>
        <dbReference type="EMBL" id="OGZ32746.1"/>
    </source>
</evidence>
<evidence type="ECO:0008006" key="8">
    <source>
        <dbReference type="Google" id="ProtNLM"/>
    </source>
</evidence>
<evidence type="ECO:0000256" key="1">
    <source>
        <dbReference type="ARBA" id="ARBA00003416"/>
    </source>
</evidence>
<feature type="transmembrane region" description="Helical" evidence="5">
    <location>
        <begin position="6"/>
        <end position="25"/>
    </location>
</feature>
<reference evidence="6 7" key="1">
    <citation type="journal article" date="2016" name="Nat. Commun.">
        <title>Thousands of microbial genomes shed light on interconnected biogeochemical processes in an aquifer system.</title>
        <authorList>
            <person name="Anantharaman K."/>
            <person name="Brown C.T."/>
            <person name="Hug L.A."/>
            <person name="Sharon I."/>
            <person name="Castelle C.J."/>
            <person name="Probst A.J."/>
            <person name="Thomas B.C."/>
            <person name="Singh A."/>
            <person name="Wilkins M.J."/>
            <person name="Karaoz U."/>
            <person name="Brodie E.L."/>
            <person name="Williams K.H."/>
            <person name="Hubbard S.S."/>
            <person name="Banfield J.F."/>
        </authorList>
    </citation>
    <scope>NUCLEOTIDE SEQUENCE [LARGE SCALE GENOMIC DNA]</scope>
</reference>
<dbReference type="Pfam" id="PF02646">
    <property type="entry name" value="RmuC"/>
    <property type="match status" value="1"/>
</dbReference>
<keyword evidence="4" id="KW-0233">DNA recombination</keyword>
<evidence type="ECO:0000256" key="2">
    <source>
        <dbReference type="ARBA" id="ARBA00009840"/>
    </source>
</evidence>
<dbReference type="EMBL" id="MHMS01000002">
    <property type="protein sequence ID" value="OGZ32746.1"/>
    <property type="molecule type" value="Genomic_DNA"/>
</dbReference>
<evidence type="ECO:0000256" key="5">
    <source>
        <dbReference type="SAM" id="Phobius"/>
    </source>
</evidence>
<keyword evidence="5" id="KW-1133">Transmembrane helix</keyword>
<dbReference type="STRING" id="1801726.A3H02_02075"/>
<accession>A0A1G2F3T0</accession>
<evidence type="ECO:0000256" key="4">
    <source>
        <dbReference type="ARBA" id="ARBA00023172"/>
    </source>
</evidence>
<dbReference type="AlphaFoldDB" id="A0A1G2F3T0"/>
<evidence type="ECO:0000256" key="3">
    <source>
        <dbReference type="ARBA" id="ARBA00023054"/>
    </source>
</evidence>
<dbReference type="Proteomes" id="UP000176787">
    <property type="component" value="Unassembled WGS sequence"/>
</dbReference>
<organism evidence="6 7">
    <name type="scientific">Candidatus Niyogibacteria bacterium RIFCSPLOWO2_12_FULL_41_13</name>
    <dbReference type="NCBI Taxonomy" id="1801726"/>
    <lineage>
        <taxon>Bacteria</taxon>
        <taxon>Candidatus Niyogiibacteriota</taxon>
    </lineage>
</organism>
<dbReference type="GO" id="GO:0006310">
    <property type="term" value="P:DNA recombination"/>
    <property type="evidence" value="ECO:0007669"/>
    <property type="project" value="UniProtKB-KW"/>
</dbReference>
<comment type="caution">
    <text evidence="6">The sequence shown here is derived from an EMBL/GenBank/DDBJ whole genome shotgun (WGS) entry which is preliminary data.</text>
</comment>
<proteinExistence type="inferred from homology"/>
<protein>
    <recommendedName>
        <fullName evidence="8">DNA recombination protein RmuC</fullName>
    </recommendedName>
</protein>
<dbReference type="InterPro" id="IPR003798">
    <property type="entry name" value="DNA_recombination_RmuC"/>
</dbReference>
<dbReference type="PANTHER" id="PTHR30563:SF0">
    <property type="entry name" value="DNA RECOMBINATION PROTEIN RMUC"/>
    <property type="match status" value="1"/>
</dbReference>
<keyword evidence="5" id="KW-0812">Transmembrane</keyword>
<keyword evidence="5" id="KW-0472">Membrane</keyword>
<evidence type="ECO:0000313" key="7">
    <source>
        <dbReference type="Proteomes" id="UP000176787"/>
    </source>
</evidence>
<dbReference type="PANTHER" id="PTHR30563">
    <property type="entry name" value="DNA RECOMBINATION PROTEIN RMUC"/>
    <property type="match status" value="1"/>
</dbReference>
<keyword evidence="3" id="KW-0175">Coiled coil</keyword>
<comment type="function">
    <text evidence="1">Involved in DNA recombination.</text>
</comment>
<sequence>MSLILFLIIIAVFFAGIIAAIYLLLKKFSREPKNNDQAMLMLQNQIQDLRKNLDIRLGESTKMIQYHSTESQKVIRDITEKVTRKLAEVGEGQKQVFDIAKQLDNLQDILKNPKQRGVLGEYYLKTVLENVLPPNVFQMQYKFKDGATVDAAIFIKDYIIPIDSKFSLENYNRLISSKNEEEKKKLENALGEDLKQRIDETAKYIRPDEETMDFAFMFIPSEALYYDLLIHKVGSINSRDLIEYATREKKVIIVSPTSFFAYLQTVLQGLRAFQIEKSAKEIIKDVEKLGKHLISFDGYMKKVGVHLATTVNTYNTASRELGKIDKDVLKITGEALDIEPVAIDKPKEE</sequence>
<gene>
    <name evidence="6" type="ORF">A3H02_02075</name>
</gene>
<name>A0A1G2F3T0_9BACT</name>